<comment type="caution">
    <text evidence="1">The sequence shown here is derived from an EMBL/GenBank/DDBJ whole genome shotgun (WGS) entry which is preliminary data.</text>
</comment>
<proteinExistence type="predicted"/>
<dbReference type="EMBL" id="LJCR01001305">
    <property type="protein sequence ID" value="KPV50602.1"/>
    <property type="molecule type" value="Genomic_DNA"/>
</dbReference>
<reference evidence="1 2" key="1">
    <citation type="submission" date="2015-09" db="EMBL/GenBank/DDBJ databases">
        <title>Draft genome sequence of Kouleothrix aurantiaca JCM 19913.</title>
        <authorList>
            <person name="Hemp J."/>
        </authorList>
    </citation>
    <scope>NUCLEOTIDE SEQUENCE [LARGE SCALE GENOMIC DNA]</scope>
    <source>
        <strain evidence="1 2">COM-B</strain>
    </source>
</reference>
<organism evidence="1 2">
    <name type="scientific">Kouleothrix aurantiaca</name>
    <dbReference type="NCBI Taxonomy" id="186479"/>
    <lineage>
        <taxon>Bacteria</taxon>
        <taxon>Bacillati</taxon>
        <taxon>Chloroflexota</taxon>
        <taxon>Chloroflexia</taxon>
        <taxon>Chloroflexales</taxon>
        <taxon>Roseiflexineae</taxon>
        <taxon>Roseiflexaceae</taxon>
        <taxon>Kouleothrix</taxon>
    </lineage>
</organism>
<name>A0A0P9DD65_9CHLR</name>
<accession>A0A0P9DD65</accession>
<gene>
    <name evidence="1" type="ORF">SE17_25965</name>
</gene>
<evidence type="ECO:0000313" key="1">
    <source>
        <dbReference type="EMBL" id="KPV50602.1"/>
    </source>
</evidence>
<keyword evidence="2" id="KW-1185">Reference proteome</keyword>
<sequence length="79" mass="8698">MKKTPDSNHETNDDLQAEYQLDYSKARSNRFAPKIPEGGRLVILDPDIAQVFTTPEAVNAVLRALIATMPKTNANDKAA</sequence>
<dbReference type="AlphaFoldDB" id="A0A0P9DD65"/>
<protein>
    <submittedName>
        <fullName evidence="1">Uncharacterized protein</fullName>
    </submittedName>
</protein>
<dbReference type="Proteomes" id="UP000050509">
    <property type="component" value="Unassembled WGS sequence"/>
</dbReference>
<evidence type="ECO:0000313" key="2">
    <source>
        <dbReference type="Proteomes" id="UP000050509"/>
    </source>
</evidence>